<protein>
    <submittedName>
        <fullName evidence="1">Uncharacterized protein</fullName>
    </submittedName>
</protein>
<gene>
    <name evidence="1" type="ORF">ATZ36_11965</name>
</gene>
<dbReference type="AlphaFoldDB" id="A0A1E5IN38"/>
<dbReference type="EMBL" id="LNVX01000016">
    <property type="protein sequence ID" value="OEG71907.1"/>
    <property type="molecule type" value="Genomic_DNA"/>
</dbReference>
<evidence type="ECO:0000313" key="2">
    <source>
        <dbReference type="Proteomes" id="UP000095237"/>
    </source>
</evidence>
<keyword evidence="2" id="KW-1185">Reference proteome</keyword>
<evidence type="ECO:0000313" key="1">
    <source>
        <dbReference type="EMBL" id="OEG71907.1"/>
    </source>
</evidence>
<accession>A0A1E5IN38</accession>
<sequence length="71" mass="8561">MYLQNYFFICKAVMLLPLYTLKNTLFFSCTAEKIKYKKLDVKITTEKNKPFFIFKISHAKQEKKKQQKLCD</sequence>
<proteinExistence type="predicted"/>
<organism evidence="1 2">
    <name type="scientific">Endomicrobium trichonymphae</name>
    <dbReference type="NCBI Taxonomy" id="1408204"/>
    <lineage>
        <taxon>Bacteria</taxon>
        <taxon>Pseudomonadati</taxon>
        <taxon>Elusimicrobiota</taxon>
        <taxon>Endomicrobiia</taxon>
        <taxon>Endomicrobiales</taxon>
        <taxon>Endomicrobiaceae</taxon>
        <taxon>Candidatus Endomicrobiellum</taxon>
    </lineage>
</organism>
<name>A0A1E5IN38_ENDTX</name>
<dbReference type="Proteomes" id="UP000095237">
    <property type="component" value="Unassembled WGS sequence"/>
</dbReference>
<comment type="caution">
    <text evidence="1">The sequence shown here is derived from an EMBL/GenBank/DDBJ whole genome shotgun (WGS) entry which is preliminary data.</text>
</comment>
<reference evidence="1 2" key="1">
    <citation type="submission" date="2015-11" db="EMBL/GenBank/DDBJ databases">
        <title>Evidence for parallel genomic evolution in an endosymbiosis of termite gut flagellates.</title>
        <authorList>
            <person name="Zheng H."/>
        </authorList>
    </citation>
    <scope>NUCLEOTIDE SEQUENCE [LARGE SCALE GENOMIC DNA]</scope>
    <source>
        <strain evidence="1 2">CET450</strain>
    </source>
</reference>